<accession>A0A448X9A5</accession>
<organism evidence="2 3">
    <name type="scientific">Protopolystoma xenopodis</name>
    <dbReference type="NCBI Taxonomy" id="117903"/>
    <lineage>
        <taxon>Eukaryota</taxon>
        <taxon>Metazoa</taxon>
        <taxon>Spiralia</taxon>
        <taxon>Lophotrochozoa</taxon>
        <taxon>Platyhelminthes</taxon>
        <taxon>Monogenea</taxon>
        <taxon>Polyopisthocotylea</taxon>
        <taxon>Polystomatidea</taxon>
        <taxon>Polystomatidae</taxon>
        <taxon>Protopolystoma</taxon>
    </lineage>
</organism>
<evidence type="ECO:0000256" key="1">
    <source>
        <dbReference type="SAM" id="MobiDB-lite"/>
    </source>
</evidence>
<dbReference type="Proteomes" id="UP000784294">
    <property type="component" value="Unassembled WGS sequence"/>
</dbReference>
<gene>
    <name evidence="2" type="ORF">PXEA_LOCUS24833</name>
</gene>
<keyword evidence="3" id="KW-1185">Reference proteome</keyword>
<proteinExistence type="predicted"/>
<feature type="compositionally biased region" description="Low complexity" evidence="1">
    <location>
        <begin position="35"/>
        <end position="46"/>
    </location>
</feature>
<feature type="region of interest" description="Disordered" evidence="1">
    <location>
        <begin position="213"/>
        <end position="248"/>
    </location>
</feature>
<feature type="compositionally biased region" description="Low complexity" evidence="1">
    <location>
        <begin position="133"/>
        <end position="154"/>
    </location>
</feature>
<evidence type="ECO:0000313" key="2">
    <source>
        <dbReference type="EMBL" id="VEL31393.1"/>
    </source>
</evidence>
<sequence>MEVSRNISADDIRRLATGPNSANEVKPVQKLAKPSRSSLKASSISSNPRGNRAMPIRFERVMSDCGGDECSPESGCHSGQSPVLPEARVPPSGEEPRRRRDWPGGRADTKQPAGQQLRQLRVAGRCRGDVEPPDCSCQPGPSSPPASGQSVSPVGYVPARPLRADESAFFVSPAASVSSARQVCTTGSTSSTFTLPLFTSTALSAGQRLLYQPPVRLTSSRPAGGNDSSPPSSIRSPSRRGTDLLKGQ</sequence>
<name>A0A448X9A5_9PLAT</name>
<dbReference type="AlphaFoldDB" id="A0A448X9A5"/>
<reference evidence="2" key="1">
    <citation type="submission" date="2018-11" db="EMBL/GenBank/DDBJ databases">
        <authorList>
            <consortium name="Pathogen Informatics"/>
        </authorList>
    </citation>
    <scope>NUCLEOTIDE SEQUENCE</scope>
</reference>
<dbReference type="EMBL" id="CAAALY010121842">
    <property type="protein sequence ID" value="VEL31393.1"/>
    <property type="molecule type" value="Genomic_DNA"/>
</dbReference>
<feature type="compositionally biased region" description="Basic and acidic residues" evidence="1">
    <location>
        <begin position="94"/>
        <end position="109"/>
    </location>
</feature>
<comment type="caution">
    <text evidence="2">The sequence shown here is derived from an EMBL/GenBank/DDBJ whole genome shotgun (WGS) entry which is preliminary data.</text>
</comment>
<feature type="region of interest" description="Disordered" evidence="1">
    <location>
        <begin position="1"/>
        <end position="157"/>
    </location>
</feature>
<evidence type="ECO:0000313" key="3">
    <source>
        <dbReference type="Proteomes" id="UP000784294"/>
    </source>
</evidence>
<feature type="non-terminal residue" evidence="2">
    <location>
        <position position="248"/>
    </location>
</feature>
<protein>
    <submittedName>
        <fullName evidence="2">Uncharacterized protein</fullName>
    </submittedName>
</protein>